<evidence type="ECO:0000259" key="2">
    <source>
        <dbReference type="SMART" id="SM00834"/>
    </source>
</evidence>
<feature type="region of interest" description="Disordered" evidence="1">
    <location>
        <begin position="62"/>
        <end position="139"/>
    </location>
</feature>
<reference evidence="3 4" key="1">
    <citation type="submission" date="2022-09" db="EMBL/GenBank/DDBJ databases">
        <authorList>
            <person name="Kop L."/>
        </authorList>
    </citation>
    <scope>NUCLEOTIDE SEQUENCE [LARGE SCALE GENOMIC DNA]</scope>
    <source>
        <strain evidence="3 4">347</strain>
    </source>
</reference>
<proteinExistence type="predicted"/>
<evidence type="ECO:0000313" key="4">
    <source>
        <dbReference type="Proteomes" id="UP001157733"/>
    </source>
</evidence>
<accession>A0ABM9HBL6</accession>
<protein>
    <submittedName>
        <fullName evidence="3">Regulatory protein, FmdB family</fullName>
    </submittedName>
</protein>
<organism evidence="3 4">
    <name type="scientific">Nitrospina watsonii</name>
    <dbReference type="NCBI Taxonomy" id="1323948"/>
    <lineage>
        <taxon>Bacteria</taxon>
        <taxon>Pseudomonadati</taxon>
        <taxon>Nitrospinota/Tectimicrobiota group</taxon>
        <taxon>Nitrospinota</taxon>
        <taxon>Nitrospinia</taxon>
        <taxon>Nitrospinales</taxon>
        <taxon>Nitrospinaceae</taxon>
        <taxon>Nitrospina</taxon>
    </lineage>
</organism>
<feature type="domain" description="Putative regulatory protein FmdB zinc ribbon" evidence="2">
    <location>
        <begin position="1"/>
        <end position="43"/>
    </location>
</feature>
<name>A0ABM9HBL6_9BACT</name>
<dbReference type="PANTHER" id="PTHR34404">
    <property type="entry name" value="REGULATORY PROTEIN, FMDB FAMILY"/>
    <property type="match status" value="1"/>
</dbReference>
<feature type="compositionally biased region" description="Polar residues" evidence="1">
    <location>
        <begin position="92"/>
        <end position="103"/>
    </location>
</feature>
<feature type="compositionally biased region" description="Basic residues" evidence="1">
    <location>
        <begin position="126"/>
        <end position="139"/>
    </location>
</feature>
<gene>
    <name evidence="3" type="ORF">NSPWAT_0620</name>
</gene>
<dbReference type="SMART" id="SM00834">
    <property type="entry name" value="CxxC_CXXC_SSSS"/>
    <property type="match status" value="1"/>
</dbReference>
<dbReference type="InterPro" id="IPR013429">
    <property type="entry name" value="Regulatory_FmdB_Zinc_ribbon"/>
</dbReference>
<dbReference type="EMBL" id="OX336137">
    <property type="protein sequence ID" value="CAI2717479.1"/>
    <property type="molecule type" value="Genomic_DNA"/>
</dbReference>
<evidence type="ECO:0000256" key="1">
    <source>
        <dbReference type="SAM" id="MobiDB-lite"/>
    </source>
</evidence>
<dbReference type="Proteomes" id="UP001157733">
    <property type="component" value="Chromosome"/>
</dbReference>
<dbReference type="Pfam" id="PF09723">
    <property type="entry name" value="Zn_ribbon_8"/>
    <property type="match status" value="1"/>
</dbReference>
<keyword evidence="4" id="KW-1185">Reference proteome</keyword>
<dbReference type="RefSeq" id="WP_282010418.1">
    <property type="nucleotide sequence ID" value="NZ_OX336137.1"/>
</dbReference>
<feature type="compositionally biased region" description="Low complexity" evidence="1">
    <location>
        <begin position="75"/>
        <end position="90"/>
    </location>
</feature>
<dbReference type="NCBIfam" id="TIGR02605">
    <property type="entry name" value="CxxC_CxxC_SSSS"/>
    <property type="match status" value="1"/>
</dbReference>
<sequence length="139" mass="14630">MPIYEYECETCGTMFELMQSISAKPPKQCETARCKGKPRRKISASGFILKGSGWYATDYPSEARKKGWEQESSQGASTTEAPATAPAAGGDSCSSPGCANPATTPAAPKLKSNPIAEASKNPYSGSKKKAKKTGAKNSK</sequence>
<dbReference type="PANTHER" id="PTHR34404:SF2">
    <property type="entry name" value="CONSERVED SERINE RICH PROTEIN"/>
    <property type="match status" value="1"/>
</dbReference>
<evidence type="ECO:0000313" key="3">
    <source>
        <dbReference type="EMBL" id="CAI2717479.1"/>
    </source>
</evidence>